<gene>
    <name evidence="1" type="ORF">JMJ55_15090</name>
</gene>
<dbReference type="EMBL" id="JAEUXJ010000005">
    <property type="protein sequence ID" value="MBL6456659.1"/>
    <property type="molecule type" value="Genomic_DNA"/>
</dbReference>
<evidence type="ECO:0000313" key="2">
    <source>
        <dbReference type="Proteomes" id="UP000606490"/>
    </source>
</evidence>
<name>A0ABS1V4N9_9PROT</name>
<keyword evidence="2" id="KW-1185">Reference proteome</keyword>
<dbReference type="RefSeq" id="WP_202826377.1">
    <property type="nucleotide sequence ID" value="NZ_JAEUXJ010000005.1"/>
</dbReference>
<reference evidence="1 2" key="1">
    <citation type="submission" date="2021-01" db="EMBL/GenBank/DDBJ databases">
        <title>Belnapia mucosa sp. nov. and Belnapia arida sp. nov., isolated from the Tabernas Desert (Almeria, Spain).</title>
        <authorList>
            <person name="Molina-Menor E."/>
            <person name="Vidal-Verdu A."/>
            <person name="Calonge A."/>
            <person name="Satari L."/>
            <person name="Pereto Magraner J."/>
            <person name="Porcar Miralles M."/>
        </authorList>
    </citation>
    <scope>NUCLEOTIDE SEQUENCE [LARGE SCALE GENOMIC DNA]</scope>
    <source>
        <strain evidence="1 2">T6</strain>
    </source>
</reference>
<proteinExistence type="predicted"/>
<protein>
    <submittedName>
        <fullName evidence="1">Uncharacterized protein</fullName>
    </submittedName>
</protein>
<organism evidence="1 2">
    <name type="scientific">Belnapia mucosa</name>
    <dbReference type="NCBI Taxonomy" id="2804532"/>
    <lineage>
        <taxon>Bacteria</taxon>
        <taxon>Pseudomonadati</taxon>
        <taxon>Pseudomonadota</taxon>
        <taxon>Alphaproteobacteria</taxon>
        <taxon>Acetobacterales</taxon>
        <taxon>Roseomonadaceae</taxon>
        <taxon>Belnapia</taxon>
    </lineage>
</organism>
<evidence type="ECO:0000313" key="1">
    <source>
        <dbReference type="EMBL" id="MBL6456659.1"/>
    </source>
</evidence>
<dbReference type="Proteomes" id="UP000606490">
    <property type="component" value="Unassembled WGS sequence"/>
</dbReference>
<accession>A0ABS1V4N9</accession>
<sequence>MTIPFVRWGFSDPHHGGGRLSPGLPMGEGVLNRPIRRAAAWGFTAWQAVLP</sequence>
<comment type="caution">
    <text evidence="1">The sequence shown here is derived from an EMBL/GenBank/DDBJ whole genome shotgun (WGS) entry which is preliminary data.</text>
</comment>